<evidence type="ECO:0000256" key="1">
    <source>
        <dbReference type="SAM" id="MobiDB-lite"/>
    </source>
</evidence>
<gene>
    <name evidence="3" type="ORF">PG997_012584</name>
</gene>
<dbReference type="EMBL" id="JAQQWN010000009">
    <property type="protein sequence ID" value="KAK8065837.1"/>
    <property type="molecule type" value="Genomic_DNA"/>
</dbReference>
<feature type="domain" description="F-box" evidence="2">
    <location>
        <begin position="11"/>
        <end position="52"/>
    </location>
</feature>
<sequence>MRAAKNLFAKIPDEIVLRILHAVPDKISILVLRQTCRRLRRLCEDPTLEYKLPILLSTAPFIASFHQGSGSPLQDEVCRLGPEDDARSSANLGDKKAWEYCQLLWRDRVCDDCTELRRDPAAYERALRRVYQTMLCSGCKAYHPVFLFSRVERQKGPSRRVCIGRQGQIRLCQHKMVEWQHLAGYGSSSNGHTPINKYECAPCGRAGINTTADVSRSIAPDGYRLVLRNTVMFSKKTPVYYSRQTHEATILERLQPFRTCVHLGGRKSAAKAILQQKRQDGFGYYMKDWGECYMQKCAFSMCAFDNPAIDLLTATGQHILRIESPTDPNWLVALDPESYLDDGDELTRGLMWCRDPACPIMKRGHALYALFHQENLPLEKIPLSVAPEEPDADKLHTNKFGRRRSKRLRDQRR</sequence>
<protein>
    <recommendedName>
        <fullName evidence="2">F-box domain-containing protein</fullName>
    </recommendedName>
</protein>
<dbReference type="SUPFAM" id="SSF81383">
    <property type="entry name" value="F-box domain"/>
    <property type="match status" value="1"/>
</dbReference>
<feature type="compositionally biased region" description="Basic residues" evidence="1">
    <location>
        <begin position="397"/>
        <end position="413"/>
    </location>
</feature>
<feature type="region of interest" description="Disordered" evidence="1">
    <location>
        <begin position="387"/>
        <end position="413"/>
    </location>
</feature>
<dbReference type="InterPro" id="IPR001810">
    <property type="entry name" value="F-box_dom"/>
</dbReference>
<proteinExistence type="predicted"/>
<dbReference type="RefSeq" id="XP_066662590.1">
    <property type="nucleotide sequence ID" value="XM_066816898.1"/>
</dbReference>
<evidence type="ECO:0000259" key="2">
    <source>
        <dbReference type="SMART" id="SM00256"/>
    </source>
</evidence>
<name>A0ABR1V3R7_9PEZI</name>
<dbReference type="Pfam" id="PF12937">
    <property type="entry name" value="F-box-like"/>
    <property type="match status" value="1"/>
</dbReference>
<evidence type="ECO:0000313" key="4">
    <source>
        <dbReference type="Proteomes" id="UP001433268"/>
    </source>
</evidence>
<accession>A0ABR1V3R7</accession>
<keyword evidence="4" id="KW-1185">Reference proteome</keyword>
<dbReference type="InterPro" id="IPR036047">
    <property type="entry name" value="F-box-like_dom_sf"/>
</dbReference>
<evidence type="ECO:0000313" key="3">
    <source>
        <dbReference type="EMBL" id="KAK8065837.1"/>
    </source>
</evidence>
<comment type="caution">
    <text evidence="3">The sequence shown here is derived from an EMBL/GenBank/DDBJ whole genome shotgun (WGS) entry which is preliminary data.</text>
</comment>
<dbReference type="SMART" id="SM00256">
    <property type="entry name" value="FBOX"/>
    <property type="match status" value="1"/>
</dbReference>
<dbReference type="GeneID" id="92049958"/>
<dbReference type="Gene3D" id="1.20.1280.50">
    <property type="match status" value="1"/>
</dbReference>
<organism evidence="3 4">
    <name type="scientific">Apiospora hydei</name>
    <dbReference type="NCBI Taxonomy" id="1337664"/>
    <lineage>
        <taxon>Eukaryota</taxon>
        <taxon>Fungi</taxon>
        <taxon>Dikarya</taxon>
        <taxon>Ascomycota</taxon>
        <taxon>Pezizomycotina</taxon>
        <taxon>Sordariomycetes</taxon>
        <taxon>Xylariomycetidae</taxon>
        <taxon>Amphisphaeriales</taxon>
        <taxon>Apiosporaceae</taxon>
        <taxon>Apiospora</taxon>
    </lineage>
</organism>
<reference evidence="3 4" key="1">
    <citation type="submission" date="2023-01" db="EMBL/GenBank/DDBJ databases">
        <title>Analysis of 21 Apiospora genomes using comparative genomics revels a genus with tremendous synthesis potential of carbohydrate active enzymes and secondary metabolites.</title>
        <authorList>
            <person name="Sorensen T."/>
        </authorList>
    </citation>
    <scope>NUCLEOTIDE SEQUENCE [LARGE SCALE GENOMIC DNA]</scope>
    <source>
        <strain evidence="3 4">CBS 114990</strain>
    </source>
</reference>
<dbReference type="Proteomes" id="UP001433268">
    <property type="component" value="Unassembled WGS sequence"/>
</dbReference>